<dbReference type="Proteomes" id="UP000054621">
    <property type="component" value="Unassembled WGS sequence"/>
</dbReference>
<evidence type="ECO:0000313" key="1">
    <source>
        <dbReference type="EMBL" id="KTD54944.1"/>
    </source>
</evidence>
<dbReference type="eggNOG" id="ENOG502Z9MH">
    <property type="taxonomic scope" value="Bacteria"/>
</dbReference>
<evidence type="ECO:0000313" key="2">
    <source>
        <dbReference type="Proteomes" id="UP000054621"/>
    </source>
</evidence>
<proteinExistence type="predicted"/>
<name>A0A0W0YDM3_9GAMM</name>
<reference evidence="1 2" key="1">
    <citation type="submission" date="2015-11" db="EMBL/GenBank/DDBJ databases">
        <title>Genomic analysis of 38 Legionella species identifies large and diverse effector repertoires.</title>
        <authorList>
            <person name="Burstein D."/>
            <person name="Amaro F."/>
            <person name="Zusman T."/>
            <person name="Lifshitz Z."/>
            <person name="Cohen O."/>
            <person name="Gilbert J.A."/>
            <person name="Pupko T."/>
            <person name="Shuman H.A."/>
            <person name="Segal G."/>
        </authorList>
    </citation>
    <scope>NUCLEOTIDE SEQUENCE [LARGE SCALE GENOMIC DNA]</scope>
    <source>
        <strain evidence="1 2">Mt.St.Helens-4</strain>
    </source>
</reference>
<dbReference type="AlphaFoldDB" id="A0A0W0YDM3"/>
<organism evidence="1 2">
    <name type="scientific">Legionella sainthelensi</name>
    <dbReference type="NCBI Taxonomy" id="28087"/>
    <lineage>
        <taxon>Bacteria</taxon>
        <taxon>Pseudomonadati</taxon>
        <taxon>Pseudomonadota</taxon>
        <taxon>Gammaproteobacteria</taxon>
        <taxon>Legionellales</taxon>
        <taxon>Legionellaceae</taxon>
        <taxon>Legionella</taxon>
    </lineage>
</organism>
<dbReference type="EMBL" id="LNYV01000036">
    <property type="protein sequence ID" value="KTD54944.1"/>
    <property type="molecule type" value="Genomic_DNA"/>
</dbReference>
<comment type="caution">
    <text evidence="1">The sequence shown here is derived from an EMBL/GenBank/DDBJ whole genome shotgun (WGS) entry which is preliminary data.</text>
</comment>
<accession>A0A0W0YDM3</accession>
<sequence length="542" mass="61930">MVEDKEFIVKKGLYCFIVLFCMLTTFSEDVFSTCSVFHSSGKPAERTHDALGLILFSEVQCPTDVFALRQFLKNAGLKIETTMVANRGFHNPSQGSFSLFEMVLGELKIMDHHLSIHTGDFFFGHFTTVSPIGELVADQNPEKNALMIEAFAWDPKKEVFNFYELRGEGTQGQWFYRGDSVDIFADNELLHRQPDPKNPQFGTRLRCSGCHGAGGPIMKELDQPHNDWWEPKRKLNFGGHKPDAVLQDILETLVAPEQLSKSVLLGLNKLTFNEKFHQKKGSLSLQELLRPLFCPVELNLMSDIYPNDEVQSKVSIPIEFFIDSRFVADQKNQSIIISRAFYEEALNVLGSHFPETYLQDADHAWLTPVKAKSDKLAVDKLINNKIIDTKFMLDVLDIDRANPVFSPTRCSLLRLLPATLSVNWHDEFIKNLSESKEWAAKKLLKNRTSPEQNIEFYQQKARNFLNHCQEKLKNSKNVAMMYRLLVQRRMEVSTSEISLNPLGQILEPGFRVIFPENQRIIESSTLKLTSACEVIEQQDKTS</sequence>
<protein>
    <submittedName>
        <fullName evidence="1">Rod shape-determining protein MreB</fullName>
    </submittedName>
</protein>
<dbReference type="OrthoDB" id="8565154at2"/>
<dbReference type="PATRIC" id="fig|28087.4.peg.2731"/>
<gene>
    <name evidence="1" type="primary">mreB</name>
    <name evidence="1" type="ORF">Lsai_2536</name>
</gene>